<proteinExistence type="inferred from homology"/>
<evidence type="ECO:0000256" key="3">
    <source>
        <dbReference type="ARBA" id="ARBA00022448"/>
    </source>
</evidence>
<keyword evidence="4 9" id="KW-0812">Transmembrane</keyword>
<dbReference type="InterPro" id="IPR027470">
    <property type="entry name" value="Cation_efflux_CTD"/>
</dbReference>
<dbReference type="Proteomes" id="UP000009877">
    <property type="component" value="Unassembled WGS sequence"/>
</dbReference>
<dbReference type="InterPro" id="IPR050681">
    <property type="entry name" value="CDF/SLC30A"/>
</dbReference>
<evidence type="ECO:0000259" key="11">
    <source>
        <dbReference type="Pfam" id="PF16916"/>
    </source>
</evidence>
<evidence type="ECO:0000256" key="8">
    <source>
        <dbReference type="SAM" id="MobiDB-lite"/>
    </source>
</evidence>
<dbReference type="RefSeq" id="WP_006213824.1">
    <property type="nucleotide sequence ID" value="NZ_ANHZ02000004.1"/>
</dbReference>
<feature type="transmembrane region" description="Helical" evidence="9">
    <location>
        <begin position="226"/>
        <end position="244"/>
    </location>
</feature>
<dbReference type="Pfam" id="PF01545">
    <property type="entry name" value="Cation_efflux"/>
    <property type="match status" value="1"/>
</dbReference>
<reference evidence="12 13" key="1">
    <citation type="journal article" date="2014" name="Genome Announc.">
        <title>Draft Genome Sequence of Kocuria palustris PEL.</title>
        <authorList>
            <person name="Sharma G."/>
            <person name="Khatri I."/>
            <person name="Subramanian S."/>
        </authorList>
    </citation>
    <scope>NUCLEOTIDE SEQUENCE [LARGE SCALE GENOMIC DNA]</scope>
    <source>
        <strain evidence="12 13">PEL</strain>
    </source>
</reference>
<feature type="domain" description="Cation efflux protein cytoplasmic" evidence="11">
    <location>
        <begin position="256"/>
        <end position="336"/>
    </location>
</feature>
<feature type="region of interest" description="Disordered" evidence="8">
    <location>
        <begin position="1"/>
        <end position="50"/>
    </location>
</feature>
<evidence type="ECO:0000256" key="4">
    <source>
        <dbReference type="ARBA" id="ARBA00022692"/>
    </source>
</evidence>
<comment type="similarity">
    <text evidence="2">Belongs to the cation diffusion facilitator (CDF) transporter (TC 2.A.4) family. SLC30A subfamily.</text>
</comment>
<comment type="subcellular location">
    <subcellularLocation>
        <location evidence="1">Membrane</location>
        <topology evidence="1">Multi-pass membrane protein</topology>
    </subcellularLocation>
</comment>
<protein>
    <submittedName>
        <fullName evidence="12">Cobalt-zinc-cadmium resistance protein CzcD</fullName>
    </submittedName>
</protein>
<evidence type="ECO:0000256" key="9">
    <source>
        <dbReference type="SAM" id="Phobius"/>
    </source>
</evidence>
<gene>
    <name evidence="12" type="ORF">C884_01829</name>
</gene>
<dbReference type="SUPFAM" id="SSF161111">
    <property type="entry name" value="Cation efflux protein transmembrane domain-like"/>
    <property type="match status" value="1"/>
</dbReference>
<evidence type="ECO:0000313" key="12">
    <source>
        <dbReference type="EMBL" id="EME37321.1"/>
    </source>
</evidence>
<dbReference type="Gene3D" id="1.20.1510.10">
    <property type="entry name" value="Cation efflux protein transmembrane domain"/>
    <property type="match status" value="1"/>
</dbReference>
<evidence type="ECO:0000259" key="10">
    <source>
        <dbReference type="Pfam" id="PF01545"/>
    </source>
</evidence>
<feature type="transmembrane region" description="Helical" evidence="9">
    <location>
        <begin position="163"/>
        <end position="183"/>
    </location>
</feature>
<keyword evidence="5 9" id="KW-1133">Transmembrane helix</keyword>
<dbReference type="STRING" id="71999.KPaMU14_10655"/>
<evidence type="ECO:0000256" key="2">
    <source>
        <dbReference type="ARBA" id="ARBA00008873"/>
    </source>
</evidence>
<dbReference type="GO" id="GO:0005385">
    <property type="term" value="F:zinc ion transmembrane transporter activity"/>
    <property type="evidence" value="ECO:0007669"/>
    <property type="project" value="TreeGrafter"/>
</dbReference>
<feature type="domain" description="Cation efflux protein transmembrane" evidence="10">
    <location>
        <begin position="59"/>
        <end position="252"/>
    </location>
</feature>
<dbReference type="InterPro" id="IPR036837">
    <property type="entry name" value="Cation_efflux_CTD_sf"/>
</dbReference>
<feature type="transmembrane region" description="Helical" evidence="9">
    <location>
        <begin position="58"/>
        <end position="85"/>
    </location>
</feature>
<keyword evidence="13" id="KW-1185">Reference proteome</keyword>
<dbReference type="InterPro" id="IPR058533">
    <property type="entry name" value="Cation_efflux_TM"/>
</dbReference>
<name>M2XDY7_9MICC</name>
<sequence length="350" mass="35975">MADRPTIPRPHNHACAQTRSAHAVPDGAAAEASGHSHGHAHGGGHSHDHAAGAGRRRLAIAFAITSSILIAEVIGAVITGSLALLVDAAHMLVDAGGLLLALLAASLAARPSSSHRTWGWLRAEILAAGMQAAVLLVVGLYAIVEGIRRLLDPPPAADTDVVLLAVIGAVGLAANIASLLVLAGGRGDSLNMRAAFLEVLNDALGSVAVIAAAAVIHFTGWTGADALAGLLISLLILPRALILLRESGSVLLESAPRGLDVTEVREHLETVPHVAAIHDLHASVVATGVPVLTAHVVVDDDCFHDGSLPAVLDALQLCTVEHFPVAVEHTTFQLEPASHRRHEALGPAHD</sequence>
<dbReference type="InterPro" id="IPR002524">
    <property type="entry name" value="Cation_efflux"/>
</dbReference>
<dbReference type="PANTHER" id="PTHR11562">
    <property type="entry name" value="CATION EFFLUX PROTEIN/ ZINC TRANSPORTER"/>
    <property type="match status" value="1"/>
</dbReference>
<evidence type="ECO:0000256" key="1">
    <source>
        <dbReference type="ARBA" id="ARBA00004141"/>
    </source>
</evidence>
<evidence type="ECO:0000256" key="7">
    <source>
        <dbReference type="ARBA" id="ARBA00023136"/>
    </source>
</evidence>
<dbReference type="SUPFAM" id="SSF160240">
    <property type="entry name" value="Cation efflux protein cytoplasmic domain-like"/>
    <property type="match status" value="1"/>
</dbReference>
<dbReference type="PANTHER" id="PTHR11562:SF17">
    <property type="entry name" value="RE54080P-RELATED"/>
    <property type="match status" value="1"/>
</dbReference>
<dbReference type="Pfam" id="PF16916">
    <property type="entry name" value="ZT_dimer"/>
    <property type="match status" value="1"/>
</dbReference>
<keyword evidence="6" id="KW-0406">Ion transport</keyword>
<accession>M2XDY7</accession>
<evidence type="ECO:0000256" key="6">
    <source>
        <dbReference type="ARBA" id="ARBA00023065"/>
    </source>
</evidence>
<keyword evidence="3" id="KW-0813">Transport</keyword>
<dbReference type="EMBL" id="ANHZ02000004">
    <property type="protein sequence ID" value="EME37321.1"/>
    <property type="molecule type" value="Genomic_DNA"/>
</dbReference>
<dbReference type="AlphaFoldDB" id="M2XDY7"/>
<dbReference type="NCBIfam" id="TIGR01297">
    <property type="entry name" value="CDF"/>
    <property type="match status" value="1"/>
</dbReference>
<dbReference type="InterPro" id="IPR027469">
    <property type="entry name" value="Cation_efflux_TMD_sf"/>
</dbReference>
<feature type="transmembrane region" description="Helical" evidence="9">
    <location>
        <begin position="91"/>
        <end position="109"/>
    </location>
</feature>
<keyword evidence="7 9" id="KW-0472">Membrane</keyword>
<evidence type="ECO:0000256" key="5">
    <source>
        <dbReference type="ARBA" id="ARBA00022989"/>
    </source>
</evidence>
<comment type="caution">
    <text evidence="12">The sequence shown here is derived from an EMBL/GenBank/DDBJ whole genome shotgun (WGS) entry which is preliminary data.</text>
</comment>
<feature type="transmembrane region" description="Helical" evidence="9">
    <location>
        <begin position="121"/>
        <end position="143"/>
    </location>
</feature>
<evidence type="ECO:0000313" key="13">
    <source>
        <dbReference type="Proteomes" id="UP000009877"/>
    </source>
</evidence>
<organism evidence="12 13">
    <name type="scientific">Kocuria palustris PEL</name>
    <dbReference type="NCBI Taxonomy" id="1236550"/>
    <lineage>
        <taxon>Bacteria</taxon>
        <taxon>Bacillati</taxon>
        <taxon>Actinomycetota</taxon>
        <taxon>Actinomycetes</taxon>
        <taxon>Micrococcales</taxon>
        <taxon>Micrococcaceae</taxon>
        <taxon>Kocuria</taxon>
    </lineage>
</organism>
<dbReference type="GO" id="GO:0005886">
    <property type="term" value="C:plasma membrane"/>
    <property type="evidence" value="ECO:0007669"/>
    <property type="project" value="TreeGrafter"/>
</dbReference>
<feature type="transmembrane region" description="Helical" evidence="9">
    <location>
        <begin position="195"/>
        <end position="220"/>
    </location>
</feature>